<dbReference type="PANTHER" id="PTHR48081">
    <property type="entry name" value="AB HYDROLASE SUPERFAMILY PROTEIN C4A8.06C"/>
    <property type="match status" value="1"/>
</dbReference>
<keyword evidence="5" id="KW-1185">Reference proteome</keyword>
<reference evidence="5" key="1">
    <citation type="submission" date="2015-09" db="EMBL/GenBank/DDBJ databases">
        <authorList>
            <person name="Rodrigo-Torres L."/>
            <person name="Arahal D.R."/>
        </authorList>
    </citation>
    <scope>NUCLEOTIDE SEQUENCE [LARGE SCALE GENOMIC DNA]</scope>
    <source>
        <strain evidence="5">CECT 4293</strain>
    </source>
</reference>
<evidence type="ECO:0000259" key="3">
    <source>
        <dbReference type="Pfam" id="PF20434"/>
    </source>
</evidence>
<dbReference type="SUPFAM" id="SSF53474">
    <property type="entry name" value="alpha/beta-Hydrolases"/>
    <property type="match status" value="1"/>
</dbReference>
<keyword evidence="1" id="KW-0378">Hydrolase</keyword>
<evidence type="ECO:0000313" key="5">
    <source>
        <dbReference type="Proteomes" id="UP000050786"/>
    </source>
</evidence>
<dbReference type="PROSITE" id="PS51257">
    <property type="entry name" value="PROKAR_LIPOPROTEIN"/>
    <property type="match status" value="1"/>
</dbReference>
<dbReference type="InterPro" id="IPR049492">
    <property type="entry name" value="BD-FAE-like_dom"/>
</dbReference>
<evidence type="ECO:0000256" key="1">
    <source>
        <dbReference type="ARBA" id="ARBA00022801"/>
    </source>
</evidence>
<keyword evidence="2" id="KW-0732">Signal</keyword>
<feature type="signal peptide" evidence="2">
    <location>
        <begin position="1"/>
        <end position="28"/>
    </location>
</feature>
<protein>
    <submittedName>
        <fullName evidence="4">Putative esterase</fullName>
    </submittedName>
</protein>
<dbReference type="GO" id="GO:0016787">
    <property type="term" value="F:hydrolase activity"/>
    <property type="evidence" value="ECO:0007669"/>
    <property type="project" value="UniProtKB-KW"/>
</dbReference>
<evidence type="ECO:0000313" key="4">
    <source>
        <dbReference type="EMBL" id="CUH41841.1"/>
    </source>
</evidence>
<dbReference type="InterPro" id="IPR029058">
    <property type="entry name" value="AB_hydrolase_fold"/>
</dbReference>
<evidence type="ECO:0000256" key="2">
    <source>
        <dbReference type="SAM" id="SignalP"/>
    </source>
</evidence>
<dbReference type="AlphaFoldDB" id="A0A0P1E1J3"/>
<feature type="domain" description="BD-FAE-like" evidence="3">
    <location>
        <begin position="179"/>
        <end position="219"/>
    </location>
</feature>
<dbReference type="Proteomes" id="UP000050786">
    <property type="component" value="Unassembled WGS sequence"/>
</dbReference>
<name>A0A0P1E1J3_9RHOB</name>
<proteinExistence type="predicted"/>
<dbReference type="EMBL" id="CYPS01000010">
    <property type="protein sequence ID" value="CUH41841.1"/>
    <property type="molecule type" value="Genomic_DNA"/>
</dbReference>
<gene>
    <name evidence="4" type="ORF">RUM4293_00724</name>
</gene>
<sequence length="335" mass="36013">MDKIRCSNFAALAIACLTCTLFSTPLTAQEAPAVTYKLEAGVVYGTGVVTREGKQVSRDLWMDVYYPTEMASAPRPAVILTFGGAFHRGSPRLTFQSGGAQDTSMGNYCRRFAARGYTCFAIDYRLTIEGPVLSGEGYQEEWLEPDSLLPLLPQANHIRETMSLPPIDFDIPEQRKVMVDGVIAAAEDLRKAVLHIRGSAADYDIDPNHIVLGGFSAGAVTSWNVAHGMGVPVSGVFLLSGSDAGFDVTKTVTTSSKRPPILMFMGQYDLPGALTSVPALLAHYQKVGVEHEFAWVPGFGHFYPAGSASLGGDAVSMSVEERIAVFLEHVIGSGR</sequence>
<dbReference type="InterPro" id="IPR050300">
    <property type="entry name" value="GDXG_lipolytic_enzyme"/>
</dbReference>
<dbReference type="Pfam" id="PF20434">
    <property type="entry name" value="BD-FAE"/>
    <property type="match status" value="1"/>
</dbReference>
<accession>A0A0P1E1J3</accession>
<feature type="chain" id="PRO_5006061147" evidence="2">
    <location>
        <begin position="29"/>
        <end position="335"/>
    </location>
</feature>
<organism evidence="4 5">
    <name type="scientific">Ruegeria atlantica</name>
    <dbReference type="NCBI Taxonomy" id="81569"/>
    <lineage>
        <taxon>Bacteria</taxon>
        <taxon>Pseudomonadati</taxon>
        <taxon>Pseudomonadota</taxon>
        <taxon>Alphaproteobacteria</taxon>
        <taxon>Rhodobacterales</taxon>
        <taxon>Roseobacteraceae</taxon>
        <taxon>Ruegeria</taxon>
    </lineage>
</organism>
<dbReference type="Gene3D" id="3.40.50.1820">
    <property type="entry name" value="alpha/beta hydrolase"/>
    <property type="match status" value="1"/>
</dbReference>